<accession>A0A1B2J2Z5</accession>
<dbReference type="SUPFAM" id="SSF116734">
    <property type="entry name" value="DNA methylase specificity domain"/>
    <property type="match status" value="1"/>
</dbReference>
<dbReference type="Proteomes" id="UP000093267">
    <property type="component" value="Plasmid pL11995-4"/>
</dbReference>
<keyword evidence="5" id="KW-1185">Reference proteome</keyword>
<protein>
    <recommendedName>
        <fullName evidence="6">Type I restriction modification DNA specificity domain-containing protein</fullName>
    </recommendedName>
</protein>
<evidence type="ECO:0000256" key="2">
    <source>
        <dbReference type="ARBA" id="ARBA00023125"/>
    </source>
</evidence>
<evidence type="ECO:0000313" key="4">
    <source>
        <dbReference type="EMBL" id="ANZ68678.1"/>
    </source>
</evidence>
<gene>
    <name evidence="4" type="ORF">AYR63_16155</name>
</gene>
<dbReference type="Gene3D" id="3.90.220.20">
    <property type="entry name" value="DNA methylase specificity domains"/>
    <property type="match status" value="1"/>
</dbReference>
<feature type="compositionally biased region" description="Polar residues" evidence="3">
    <location>
        <begin position="1"/>
        <end position="14"/>
    </location>
</feature>
<evidence type="ECO:0000256" key="3">
    <source>
        <dbReference type="SAM" id="MobiDB-lite"/>
    </source>
</evidence>
<keyword evidence="1" id="KW-0680">Restriction system</keyword>
<dbReference type="GO" id="GO:0009307">
    <property type="term" value="P:DNA restriction-modification system"/>
    <property type="evidence" value="ECO:0007669"/>
    <property type="project" value="UniProtKB-KW"/>
</dbReference>
<reference evidence="4 5" key="1">
    <citation type="submission" date="2016-03" db="EMBL/GenBank/DDBJ databases">
        <title>Pediococcus and Lactobacillus from brewery environment - whole genome sequencing and assembly.</title>
        <authorList>
            <person name="Behr J."/>
            <person name="Geissler A.J."/>
            <person name="Vogel R.F."/>
        </authorList>
    </citation>
    <scope>NUCLEOTIDE SEQUENCE [LARGE SCALE GENOMIC DNA]</scope>
    <source>
        <strain evidence="4 5">TMW 1.1995</strain>
        <plasmid evidence="5">pl11995-4</plasmid>
    </source>
</reference>
<feature type="region of interest" description="Disordered" evidence="3">
    <location>
        <begin position="1"/>
        <end position="25"/>
    </location>
</feature>
<dbReference type="REBASE" id="153720">
    <property type="entry name" value="S.Lpa1995ORF16160P"/>
</dbReference>
<sequence>MGQSPKGNTYNQKGEGTPLLNGAADFRGGINPSKYTSDPKKVTKPGDYVFGIRATIGLTTKVFDCYAIGRGTGLARSLNSEFDELLYFILEDSFDYFAHAATGSVYLNISRKDFETYSAPAFSGHSQKVFHDFASPLMEKIYQDETQNKKLTQIRDILLPKLLSGSVDLSGIEEAMKNA</sequence>
<keyword evidence="2" id="KW-0238">DNA-binding</keyword>
<geneLocation type="plasmid" evidence="5">
    <name>pl11995-4</name>
</geneLocation>
<evidence type="ECO:0000313" key="5">
    <source>
        <dbReference type="Proteomes" id="UP000093267"/>
    </source>
</evidence>
<keyword evidence="4" id="KW-0614">Plasmid</keyword>
<dbReference type="InterPro" id="IPR044946">
    <property type="entry name" value="Restrct_endonuc_typeI_TRD_sf"/>
</dbReference>
<dbReference type="PANTHER" id="PTHR30408">
    <property type="entry name" value="TYPE-1 RESTRICTION ENZYME ECOKI SPECIFICITY PROTEIN"/>
    <property type="match status" value="1"/>
</dbReference>
<organism evidence="4 5">
    <name type="scientific">Secundilactobacillus paracollinoides</name>
    <dbReference type="NCBI Taxonomy" id="240427"/>
    <lineage>
        <taxon>Bacteria</taxon>
        <taxon>Bacillati</taxon>
        <taxon>Bacillota</taxon>
        <taxon>Bacilli</taxon>
        <taxon>Lactobacillales</taxon>
        <taxon>Lactobacillaceae</taxon>
        <taxon>Secundilactobacillus</taxon>
    </lineage>
</organism>
<dbReference type="CDD" id="cd17496">
    <property type="entry name" value="RMtype1_S_BliBORF2384P-TRD1-CR1_like"/>
    <property type="match status" value="1"/>
</dbReference>
<dbReference type="EMBL" id="CP014928">
    <property type="protein sequence ID" value="ANZ68678.1"/>
    <property type="molecule type" value="Genomic_DNA"/>
</dbReference>
<proteinExistence type="predicted"/>
<name>A0A1B2J2Z5_9LACO</name>
<dbReference type="InterPro" id="IPR052021">
    <property type="entry name" value="Type-I_RS_S_subunit"/>
</dbReference>
<evidence type="ECO:0008006" key="6">
    <source>
        <dbReference type="Google" id="ProtNLM"/>
    </source>
</evidence>
<dbReference type="PANTHER" id="PTHR30408:SF13">
    <property type="entry name" value="TYPE I RESTRICTION ENZYME HINDI SPECIFICITY SUBUNIT"/>
    <property type="match status" value="1"/>
</dbReference>
<dbReference type="AlphaFoldDB" id="A0A1B2J2Z5"/>
<dbReference type="GO" id="GO:0003677">
    <property type="term" value="F:DNA binding"/>
    <property type="evidence" value="ECO:0007669"/>
    <property type="project" value="UniProtKB-KW"/>
</dbReference>
<evidence type="ECO:0000256" key="1">
    <source>
        <dbReference type="ARBA" id="ARBA00022747"/>
    </source>
</evidence>